<dbReference type="PANTHER" id="PTHR23501:SF156">
    <property type="entry name" value="TRANSPORTER, PUTATIVE-RELATED"/>
    <property type="match status" value="1"/>
</dbReference>
<dbReference type="EMBL" id="KZ821470">
    <property type="protein sequence ID" value="PYH32031.1"/>
    <property type="molecule type" value="Genomic_DNA"/>
</dbReference>
<dbReference type="SMART" id="SM00066">
    <property type="entry name" value="GAL4"/>
    <property type="match status" value="1"/>
</dbReference>
<dbReference type="CDD" id="cd12148">
    <property type="entry name" value="fungal_TF_MHR"/>
    <property type="match status" value="1"/>
</dbReference>
<dbReference type="PROSITE" id="PS00463">
    <property type="entry name" value="ZN2_CY6_FUNGAL_1"/>
    <property type="match status" value="1"/>
</dbReference>
<name>A0A318YCC3_ASPNB</name>
<evidence type="ECO:0000313" key="13">
    <source>
        <dbReference type="EMBL" id="PYH32031.1"/>
    </source>
</evidence>
<dbReference type="InterPro" id="IPR036864">
    <property type="entry name" value="Zn2-C6_fun-type_DNA-bd_sf"/>
</dbReference>
<gene>
    <name evidence="13" type="ORF">BO87DRAFT_363982</name>
</gene>
<evidence type="ECO:0000256" key="8">
    <source>
        <dbReference type="ARBA" id="ARBA00023242"/>
    </source>
</evidence>
<sequence length="1320" mass="143526">MDNPVDEKTASEGQSAMDVSSEEKGSAEQSTPETKSKKPLSFHLAFLGLLFMVFIVSLDTTTLAVAIPIIARDLGGTTLQSFWASTCFMLAVSVVQPLYLSGSDVLGRKIPLYTAYSLFIVGSLVFALAPNMATVIVGRTIQGLGGSGLDVLNEVITADMTTMKERPKYLGLLAIPMAGGALLGPIIGSLFTQYVTWRWIGWINLPLIGASFILTFFFLRLRPVEGTFLQKLGLLDLLGMGLFVAGCATFVLPLSWAGALYSWGSWRTLLPLILGLVVLALFVVYERVPAQPVLPYRLFKSATAITTFLGGFLHGLVTYTLNTYLPLFYQAAFYETPLHASVTLLPMNVMSLFFSCVSPISVSYLRKYRVNIWTGWVFLTVGTGLLHIITPASSVPFRTGLPIVVSLGIGVLFTVLVLPVQASVASVDDTGFAVGLLVFFRLLGGLVGLAIGSTVFSSVFEKSIKALGTLPSTLAALENSQAAVGFIPQLRDLRGQVGKEVLDQVTGVYSHSFHVIWIVLIVFAGVGLVASCFTKEVSMEKEELGRQRWQLSNAWASHLHLAISTPTPTPTPTPQVRESVTKSLPSPPHSDLFIPHTHTMSLLRSNGVLSSCEPCRKSKIRCDHASPCGRCRRRRKPALCVYQPAPMSKHPNRMDRSSTDSISCGSGSNITTNTSISSAWTSPLPPPSLVTPPLPPGHLRDGYLADCSHRSTSTPSTGVFGPTSYLSVLRDDVDDGSSSIALFAKSLQQNTSAIIDDSQIQLGAELLLILLDDFALYEHMATARFDHCQGDLFPPSALRLILSSIRTMLHEAISDPANPLPSLLILSRSIFTASSKPLIVDPAITPTEYFSSMPNRWEIIGLVFAVIGSSACLLPQHDLAAYSPPNRPPLDKGGLAAVCVSASEICLRFFDYTGVISEQLCWATLEHASLLTLLYGDYDYRPYKTLSALITLLFTLGYHHRDATSKLPFFRAEHRKRLVVAAYAMDKGLSTFLGRPPRMIRRYITVDPPLDIAFADIIASPEVLDATMTRLDNNGWNAEGAYTRGSYARACFMMGVVREAVLEISLGSNIGEGEGSGLEEKIIEISTLAAKKRLSLPSSLYRVSTPSDFDRCPETAKVCLFVHMDSLYNEFILQRILVQRTGASTEKLIAVAHELLDNLLLLVANRAVGGGDGNSVVWIISSLGLPPAGVLAVELLHRSQNPNSSFQSAGEFCRSEIIQNLSRFAADLEYVVSRQAGNYDVCQQAKSVIRHILNRVLGGRVPVVEAGEVVEGENGSGNNRRDALGEGTGPGFGARDWISWDFNAWMDEDSDLVRWLNSFE</sequence>
<keyword evidence="14" id="KW-1185">Reference proteome</keyword>
<dbReference type="GO" id="GO:0022857">
    <property type="term" value="F:transmembrane transporter activity"/>
    <property type="evidence" value="ECO:0007669"/>
    <property type="project" value="InterPro"/>
</dbReference>
<evidence type="ECO:0000259" key="12">
    <source>
        <dbReference type="PROSITE" id="PS50850"/>
    </source>
</evidence>
<reference evidence="13" key="1">
    <citation type="submission" date="2016-12" db="EMBL/GenBank/DDBJ databases">
        <title>The genomes of Aspergillus section Nigri reveals drivers in fungal speciation.</title>
        <authorList>
            <consortium name="DOE Joint Genome Institute"/>
            <person name="Vesth T.C."/>
            <person name="Nybo J."/>
            <person name="Theobald S."/>
            <person name="Brandl J."/>
            <person name="Frisvad J.C."/>
            <person name="Nielsen K.F."/>
            <person name="Lyhne E.K."/>
            <person name="Kogle M.E."/>
            <person name="Kuo A."/>
            <person name="Riley R."/>
            <person name="Clum A."/>
            <person name="Nolan M."/>
            <person name="Lipzen A."/>
            <person name="Salamov A."/>
            <person name="Henrissat B."/>
            <person name="Wiebenga A."/>
            <person name="De Vries R.P."/>
            <person name="Grigoriev I.V."/>
            <person name="Mortensen U.H."/>
            <person name="Andersen M.R."/>
            <person name="Baker S.E."/>
        </authorList>
    </citation>
    <scope>NUCLEOTIDE SEQUENCE [LARGE SCALE GENOMIC DNA]</scope>
    <source>
        <strain evidence="13">CBS 115656</strain>
    </source>
</reference>
<evidence type="ECO:0000256" key="7">
    <source>
        <dbReference type="ARBA" id="ARBA00023163"/>
    </source>
</evidence>
<feature type="transmembrane region" description="Helical" evidence="10">
    <location>
        <begin position="401"/>
        <end position="420"/>
    </location>
</feature>
<evidence type="ECO:0000256" key="10">
    <source>
        <dbReference type="SAM" id="Phobius"/>
    </source>
</evidence>
<evidence type="ECO:0000256" key="6">
    <source>
        <dbReference type="ARBA" id="ARBA00023136"/>
    </source>
</evidence>
<evidence type="ECO:0000256" key="2">
    <source>
        <dbReference type="ARBA" id="ARBA00022692"/>
    </source>
</evidence>
<feature type="region of interest" description="Disordered" evidence="9">
    <location>
        <begin position="563"/>
        <end position="590"/>
    </location>
</feature>
<accession>A0A318YCC3</accession>
<keyword evidence="4" id="KW-0805">Transcription regulation</keyword>
<feature type="transmembrane region" description="Helical" evidence="10">
    <location>
        <begin position="169"/>
        <end position="187"/>
    </location>
</feature>
<dbReference type="Gene3D" id="4.10.240.10">
    <property type="entry name" value="Zn(2)-C6 fungal-type DNA-binding domain"/>
    <property type="match status" value="1"/>
</dbReference>
<dbReference type="CDD" id="cd00067">
    <property type="entry name" value="GAL4"/>
    <property type="match status" value="1"/>
</dbReference>
<dbReference type="Gene3D" id="1.20.1250.20">
    <property type="entry name" value="MFS general substrate transporter like domains"/>
    <property type="match status" value="2"/>
</dbReference>
<feature type="transmembrane region" description="Helical" evidence="10">
    <location>
        <begin position="370"/>
        <end position="389"/>
    </location>
</feature>
<feature type="transmembrane region" description="Helical" evidence="10">
    <location>
        <begin position="112"/>
        <end position="129"/>
    </location>
</feature>
<feature type="transmembrane region" description="Helical" evidence="10">
    <location>
        <begin position="298"/>
        <end position="317"/>
    </location>
</feature>
<feature type="domain" description="Major facilitator superfamily (MFS) profile" evidence="12">
    <location>
        <begin position="45"/>
        <end position="542"/>
    </location>
</feature>
<keyword evidence="8" id="KW-0539">Nucleus</keyword>
<keyword evidence="5" id="KW-0238">DNA-binding</keyword>
<feature type="transmembrane region" description="Helical" evidence="10">
    <location>
        <begin position="432"/>
        <end position="456"/>
    </location>
</feature>
<organism evidence="13 14">
    <name type="scientific">Aspergillus neoniger (strain CBS 115656)</name>
    <dbReference type="NCBI Taxonomy" id="1448310"/>
    <lineage>
        <taxon>Eukaryota</taxon>
        <taxon>Fungi</taxon>
        <taxon>Dikarya</taxon>
        <taxon>Ascomycota</taxon>
        <taxon>Pezizomycotina</taxon>
        <taxon>Eurotiomycetes</taxon>
        <taxon>Eurotiomycetidae</taxon>
        <taxon>Eurotiales</taxon>
        <taxon>Aspergillaceae</taxon>
        <taxon>Aspergillus</taxon>
        <taxon>Aspergillus subgen. Circumdati</taxon>
    </lineage>
</organism>
<dbReference type="Pfam" id="PF07690">
    <property type="entry name" value="MFS_1"/>
    <property type="match status" value="1"/>
</dbReference>
<evidence type="ECO:0000313" key="14">
    <source>
        <dbReference type="Proteomes" id="UP000247647"/>
    </source>
</evidence>
<feature type="compositionally biased region" description="Pro residues" evidence="9">
    <location>
        <begin position="683"/>
        <end position="695"/>
    </location>
</feature>
<dbReference type="PROSITE" id="PS50048">
    <property type="entry name" value="ZN2_CY6_FUNGAL_2"/>
    <property type="match status" value="1"/>
</dbReference>
<keyword evidence="6 10" id="KW-0472">Membrane</keyword>
<feature type="domain" description="Zn(2)-C6 fungal-type" evidence="11">
    <location>
        <begin position="611"/>
        <end position="642"/>
    </location>
</feature>
<dbReference type="GO" id="GO:0003677">
    <property type="term" value="F:DNA binding"/>
    <property type="evidence" value="ECO:0007669"/>
    <property type="project" value="UniProtKB-KW"/>
</dbReference>
<evidence type="ECO:0000259" key="11">
    <source>
        <dbReference type="PROSITE" id="PS50048"/>
    </source>
</evidence>
<feature type="region of interest" description="Disordered" evidence="9">
    <location>
        <begin position="649"/>
        <end position="695"/>
    </location>
</feature>
<feature type="transmembrane region" description="Helical" evidence="10">
    <location>
        <begin position="337"/>
        <end position="358"/>
    </location>
</feature>
<comment type="subcellular location">
    <subcellularLocation>
        <location evidence="1">Membrane</location>
        <topology evidence="1">Multi-pass membrane protein</topology>
    </subcellularLocation>
</comment>
<feature type="transmembrane region" description="Helical" evidence="10">
    <location>
        <begin position="515"/>
        <end position="534"/>
    </location>
</feature>
<dbReference type="GeneID" id="37124176"/>
<dbReference type="InterPro" id="IPR001138">
    <property type="entry name" value="Zn2Cys6_DnaBD"/>
</dbReference>
<feature type="transmembrane region" description="Helical" evidence="10">
    <location>
        <begin position="233"/>
        <end position="256"/>
    </location>
</feature>
<feature type="compositionally biased region" description="Low complexity" evidence="9">
    <location>
        <begin position="659"/>
        <end position="682"/>
    </location>
</feature>
<feature type="region of interest" description="Disordered" evidence="9">
    <location>
        <begin position="1"/>
        <end position="35"/>
    </location>
</feature>
<dbReference type="SUPFAM" id="SSF57701">
    <property type="entry name" value="Zn2/Cys6 DNA-binding domain"/>
    <property type="match status" value="1"/>
</dbReference>
<keyword evidence="7" id="KW-0804">Transcription</keyword>
<dbReference type="SUPFAM" id="SSF103473">
    <property type="entry name" value="MFS general substrate transporter"/>
    <property type="match status" value="2"/>
</dbReference>
<evidence type="ECO:0000256" key="4">
    <source>
        <dbReference type="ARBA" id="ARBA00023015"/>
    </source>
</evidence>
<dbReference type="Proteomes" id="UP000247647">
    <property type="component" value="Unassembled WGS sequence"/>
</dbReference>
<dbReference type="Pfam" id="PF00172">
    <property type="entry name" value="Zn_clus"/>
    <property type="match status" value="1"/>
</dbReference>
<dbReference type="InterPro" id="IPR011701">
    <property type="entry name" value="MFS"/>
</dbReference>
<evidence type="ECO:0000256" key="5">
    <source>
        <dbReference type="ARBA" id="ARBA00023125"/>
    </source>
</evidence>
<evidence type="ECO:0000256" key="9">
    <source>
        <dbReference type="SAM" id="MobiDB-lite"/>
    </source>
</evidence>
<keyword evidence="3 10" id="KW-1133">Transmembrane helix</keyword>
<dbReference type="InterPro" id="IPR020846">
    <property type="entry name" value="MFS_dom"/>
</dbReference>
<feature type="transmembrane region" description="Helical" evidence="10">
    <location>
        <begin position="82"/>
        <end position="100"/>
    </location>
</feature>
<dbReference type="PANTHER" id="PTHR23501">
    <property type="entry name" value="MAJOR FACILITATOR SUPERFAMILY"/>
    <property type="match status" value="1"/>
</dbReference>
<proteinExistence type="predicted"/>
<protein>
    <submittedName>
        <fullName evidence="13">Efflux pump antibiotic resistance protein</fullName>
    </submittedName>
</protein>
<dbReference type="InterPro" id="IPR036259">
    <property type="entry name" value="MFS_trans_sf"/>
</dbReference>
<dbReference type="PROSITE" id="PS50850">
    <property type="entry name" value="MFS"/>
    <property type="match status" value="1"/>
</dbReference>
<feature type="transmembrane region" description="Helical" evidence="10">
    <location>
        <begin position="44"/>
        <end position="70"/>
    </location>
</feature>
<dbReference type="GO" id="GO:0000981">
    <property type="term" value="F:DNA-binding transcription factor activity, RNA polymerase II-specific"/>
    <property type="evidence" value="ECO:0007669"/>
    <property type="project" value="InterPro"/>
</dbReference>
<evidence type="ECO:0000256" key="1">
    <source>
        <dbReference type="ARBA" id="ARBA00004141"/>
    </source>
</evidence>
<dbReference type="GO" id="GO:0009893">
    <property type="term" value="P:positive regulation of metabolic process"/>
    <property type="evidence" value="ECO:0007669"/>
    <property type="project" value="UniProtKB-ARBA"/>
</dbReference>
<feature type="transmembrane region" description="Helical" evidence="10">
    <location>
        <begin position="199"/>
        <end position="221"/>
    </location>
</feature>
<feature type="compositionally biased region" description="Basic and acidic residues" evidence="9">
    <location>
        <begin position="1"/>
        <end position="10"/>
    </location>
</feature>
<feature type="transmembrane region" description="Helical" evidence="10">
    <location>
        <begin position="268"/>
        <end position="286"/>
    </location>
</feature>
<dbReference type="GO" id="GO:0005886">
    <property type="term" value="C:plasma membrane"/>
    <property type="evidence" value="ECO:0007669"/>
    <property type="project" value="TreeGrafter"/>
</dbReference>
<dbReference type="RefSeq" id="XP_025477509.1">
    <property type="nucleotide sequence ID" value="XM_025621720.1"/>
</dbReference>
<dbReference type="OrthoDB" id="4139357at2759"/>
<dbReference type="GO" id="GO:0008270">
    <property type="term" value="F:zinc ion binding"/>
    <property type="evidence" value="ECO:0007669"/>
    <property type="project" value="InterPro"/>
</dbReference>
<evidence type="ECO:0000256" key="3">
    <source>
        <dbReference type="ARBA" id="ARBA00022989"/>
    </source>
</evidence>
<keyword evidence="2 10" id="KW-0812">Transmembrane</keyword>